<proteinExistence type="predicted"/>
<dbReference type="InterPro" id="IPR003825">
    <property type="entry name" value="Colicin-V_CvpA"/>
</dbReference>
<evidence type="ECO:0000313" key="8">
    <source>
        <dbReference type="Proteomes" id="UP001317705"/>
    </source>
</evidence>
<keyword evidence="8" id="KW-1185">Reference proteome</keyword>
<evidence type="ECO:0000256" key="2">
    <source>
        <dbReference type="ARBA" id="ARBA00022692"/>
    </source>
</evidence>
<dbReference type="Proteomes" id="UP001317705">
    <property type="component" value="Chromosome"/>
</dbReference>
<sequence length="178" mass="19093">MSLLDILLWGILLAFAVKGFTKGLVREVCSLFGLVLGGWAAFTYHASFGATLGRLIHLPQFVGSAVAFLCILLAVGLLFALIGHFLTVVFKIALLGGINRVGGVVFGLLEGGFLLCVLLYFGTSSPAPHRLKSWLSSSATARTFIGCGRDVIDGWRQEKGAPPSGMHKRTKDVDDSRR</sequence>
<keyword evidence="2 6" id="KW-0812">Transmembrane</keyword>
<dbReference type="EMBL" id="AP027151">
    <property type="protein sequence ID" value="BDV44481.1"/>
    <property type="molecule type" value="Genomic_DNA"/>
</dbReference>
<dbReference type="PANTHER" id="PTHR37306">
    <property type="entry name" value="COLICIN V PRODUCTION PROTEIN"/>
    <property type="match status" value="1"/>
</dbReference>
<dbReference type="PANTHER" id="PTHR37306:SF1">
    <property type="entry name" value="COLICIN V PRODUCTION PROTEIN"/>
    <property type="match status" value="1"/>
</dbReference>
<name>A0ABM8EPG9_9BACT</name>
<feature type="transmembrane region" description="Helical" evidence="6">
    <location>
        <begin position="65"/>
        <end position="89"/>
    </location>
</feature>
<keyword evidence="4 6" id="KW-0472">Membrane</keyword>
<feature type="transmembrane region" description="Helical" evidence="6">
    <location>
        <begin position="101"/>
        <end position="122"/>
    </location>
</feature>
<evidence type="ECO:0000256" key="6">
    <source>
        <dbReference type="SAM" id="Phobius"/>
    </source>
</evidence>
<evidence type="ECO:0000256" key="4">
    <source>
        <dbReference type="ARBA" id="ARBA00023136"/>
    </source>
</evidence>
<dbReference type="RefSeq" id="WP_282000580.1">
    <property type="nucleotide sequence ID" value="NZ_AP027151.1"/>
</dbReference>
<evidence type="ECO:0000313" key="7">
    <source>
        <dbReference type="EMBL" id="BDV44481.1"/>
    </source>
</evidence>
<gene>
    <name evidence="7" type="ORF">GURASL_34040</name>
</gene>
<dbReference type="Pfam" id="PF02674">
    <property type="entry name" value="Colicin_V"/>
    <property type="match status" value="1"/>
</dbReference>
<evidence type="ECO:0000256" key="5">
    <source>
        <dbReference type="SAM" id="MobiDB-lite"/>
    </source>
</evidence>
<organism evidence="7 8">
    <name type="scientific">Geotalea uraniireducens</name>
    <dbReference type="NCBI Taxonomy" id="351604"/>
    <lineage>
        <taxon>Bacteria</taxon>
        <taxon>Pseudomonadati</taxon>
        <taxon>Thermodesulfobacteriota</taxon>
        <taxon>Desulfuromonadia</taxon>
        <taxon>Geobacterales</taxon>
        <taxon>Geobacteraceae</taxon>
        <taxon>Geotalea</taxon>
    </lineage>
</organism>
<evidence type="ECO:0000256" key="3">
    <source>
        <dbReference type="ARBA" id="ARBA00022989"/>
    </source>
</evidence>
<protein>
    <recommendedName>
        <fullName evidence="9">Colicin V production protein</fullName>
    </recommendedName>
</protein>
<evidence type="ECO:0000256" key="1">
    <source>
        <dbReference type="ARBA" id="ARBA00004141"/>
    </source>
</evidence>
<feature type="transmembrane region" description="Helical" evidence="6">
    <location>
        <begin position="31"/>
        <end position="53"/>
    </location>
</feature>
<comment type="subcellular location">
    <subcellularLocation>
        <location evidence="1">Membrane</location>
        <topology evidence="1">Multi-pass membrane protein</topology>
    </subcellularLocation>
</comment>
<accession>A0ABM8EPG9</accession>
<evidence type="ECO:0008006" key="9">
    <source>
        <dbReference type="Google" id="ProtNLM"/>
    </source>
</evidence>
<keyword evidence="3 6" id="KW-1133">Transmembrane helix</keyword>
<reference evidence="7 8" key="1">
    <citation type="submission" date="2022-12" db="EMBL/GenBank/DDBJ databases">
        <title>Polyphasic characterization of Geotalea uranireducens NIT-SL11 newly isolated from a complex of sewage sludge and microbially reduced graphene oxide.</title>
        <authorList>
            <person name="Xie L."/>
            <person name="Yoshida N."/>
            <person name="Meng L."/>
        </authorList>
    </citation>
    <scope>NUCLEOTIDE SEQUENCE [LARGE SCALE GENOMIC DNA]</scope>
    <source>
        <strain evidence="7 8">NIT-SL11</strain>
    </source>
</reference>
<feature type="region of interest" description="Disordered" evidence="5">
    <location>
        <begin position="155"/>
        <end position="178"/>
    </location>
</feature>